<dbReference type="InterPro" id="IPR001989">
    <property type="entry name" value="Radical_activat_CS"/>
</dbReference>
<dbReference type="GO" id="GO:0051539">
    <property type="term" value="F:4 iron, 4 sulfur cluster binding"/>
    <property type="evidence" value="ECO:0007669"/>
    <property type="project" value="UniProtKB-KW"/>
</dbReference>
<keyword evidence="9" id="KW-0408">Iron</keyword>
<evidence type="ECO:0000313" key="13">
    <source>
        <dbReference type="EMBL" id="SDX90268.1"/>
    </source>
</evidence>
<comment type="cofactor">
    <cofactor evidence="1">
        <name>[4Fe-4S] cluster</name>
        <dbReference type="ChEBI" id="CHEBI:49883"/>
    </cofactor>
</comment>
<dbReference type="InterPro" id="IPR034457">
    <property type="entry name" value="Organic_radical-activating"/>
</dbReference>
<dbReference type="Pfam" id="PF13353">
    <property type="entry name" value="Fer4_12"/>
    <property type="match status" value="1"/>
</dbReference>
<dbReference type="GO" id="GO:0004748">
    <property type="term" value="F:ribonucleoside-diphosphate reductase activity, thioredoxin disulfide as acceptor"/>
    <property type="evidence" value="ECO:0007669"/>
    <property type="project" value="TreeGrafter"/>
</dbReference>
<comment type="similarity">
    <text evidence="3 12">Belongs to the organic radical-activating enzymes family.</text>
</comment>
<dbReference type="RefSeq" id="WP_090245134.1">
    <property type="nucleotide sequence ID" value="NZ_FNOU01000010.1"/>
</dbReference>
<dbReference type="GO" id="GO:0046872">
    <property type="term" value="F:metal ion binding"/>
    <property type="evidence" value="ECO:0007669"/>
    <property type="project" value="UniProtKB-KW"/>
</dbReference>
<evidence type="ECO:0000256" key="12">
    <source>
        <dbReference type="PIRNR" id="PIRNR000368"/>
    </source>
</evidence>
<evidence type="ECO:0000256" key="8">
    <source>
        <dbReference type="ARBA" id="ARBA00023002"/>
    </source>
</evidence>
<reference evidence="14" key="1">
    <citation type="submission" date="2016-10" db="EMBL/GenBank/DDBJ databases">
        <authorList>
            <person name="Varghese N."/>
            <person name="Submissions S."/>
        </authorList>
    </citation>
    <scope>NUCLEOTIDE SEQUENCE [LARGE SCALE GENOMIC DNA]</scope>
    <source>
        <strain evidence="14">VPI 5359</strain>
    </source>
</reference>
<protein>
    <recommendedName>
        <fullName evidence="4 12">Anaerobic ribonucleoside-triphosphate reductase-activating protein</fullName>
        <ecNumber evidence="12">1.97.1.-</ecNumber>
    </recommendedName>
</protein>
<dbReference type="GO" id="GO:0043365">
    <property type="term" value="F:[formate-C-acetyltransferase]-activating enzyme activity"/>
    <property type="evidence" value="ECO:0007669"/>
    <property type="project" value="InterPro"/>
</dbReference>
<dbReference type="Gene3D" id="3.20.20.70">
    <property type="entry name" value="Aldolase class I"/>
    <property type="match status" value="1"/>
</dbReference>
<keyword evidence="6" id="KW-0949">S-adenosyl-L-methionine</keyword>
<dbReference type="PROSITE" id="PS01087">
    <property type="entry name" value="RADICAL_ACTIVATING"/>
    <property type="match status" value="1"/>
</dbReference>
<dbReference type="PIRSF" id="PIRSF000368">
    <property type="entry name" value="NrdG"/>
    <property type="match status" value="1"/>
</dbReference>
<gene>
    <name evidence="13" type="ORF">SAMN04488579_11067</name>
</gene>
<dbReference type="Proteomes" id="UP000199652">
    <property type="component" value="Unassembled WGS sequence"/>
</dbReference>
<evidence type="ECO:0000256" key="11">
    <source>
        <dbReference type="ARBA" id="ARBA00047365"/>
    </source>
</evidence>
<dbReference type="InterPro" id="IPR058240">
    <property type="entry name" value="rSAM_sf"/>
</dbReference>
<dbReference type="SFLD" id="SFLDG01066">
    <property type="entry name" value="organic_radical-activating_enz"/>
    <property type="match status" value="1"/>
</dbReference>
<evidence type="ECO:0000256" key="10">
    <source>
        <dbReference type="ARBA" id="ARBA00023014"/>
    </source>
</evidence>
<dbReference type="InterPro" id="IPR007197">
    <property type="entry name" value="rSAM"/>
</dbReference>
<keyword evidence="7" id="KW-0479">Metal-binding</keyword>
<keyword evidence="8 12" id="KW-0560">Oxidoreductase</keyword>
<dbReference type="NCBIfam" id="TIGR02491">
    <property type="entry name" value="NrdG"/>
    <property type="match status" value="1"/>
</dbReference>
<dbReference type="SFLD" id="SFLDS00029">
    <property type="entry name" value="Radical_SAM"/>
    <property type="match status" value="1"/>
</dbReference>
<organism evidence="13 14">
    <name type="scientific">Eubacterium barkeri</name>
    <name type="common">Clostridium barkeri</name>
    <dbReference type="NCBI Taxonomy" id="1528"/>
    <lineage>
        <taxon>Bacteria</taxon>
        <taxon>Bacillati</taxon>
        <taxon>Bacillota</taxon>
        <taxon>Clostridia</taxon>
        <taxon>Eubacteriales</taxon>
        <taxon>Eubacteriaceae</taxon>
        <taxon>Eubacterium</taxon>
    </lineage>
</organism>
<dbReference type="InterPro" id="IPR013785">
    <property type="entry name" value="Aldolase_TIM"/>
</dbReference>
<dbReference type="PANTHER" id="PTHR30352">
    <property type="entry name" value="PYRUVATE FORMATE-LYASE-ACTIVATING ENZYME"/>
    <property type="match status" value="1"/>
</dbReference>
<evidence type="ECO:0000256" key="4">
    <source>
        <dbReference type="ARBA" id="ARBA00014281"/>
    </source>
</evidence>
<evidence type="ECO:0000256" key="5">
    <source>
        <dbReference type="ARBA" id="ARBA00022485"/>
    </source>
</evidence>
<evidence type="ECO:0000256" key="3">
    <source>
        <dbReference type="ARBA" id="ARBA00009777"/>
    </source>
</evidence>
<dbReference type="CDD" id="cd01335">
    <property type="entry name" value="Radical_SAM"/>
    <property type="match status" value="1"/>
</dbReference>
<dbReference type="SUPFAM" id="SSF102114">
    <property type="entry name" value="Radical SAM enzymes"/>
    <property type="match status" value="1"/>
</dbReference>
<sequence>MNYAAIKYYDIANGPGVRTSLFVSGCTHRCPDCFNKVAWDFDYGTPFTRTVAAEIIHSLAPDYITGLTILGGEPLDPRNQPALLDLVATLSLRYPHKDIWCYTGYVYEKDLLPGGRAHSDVTDALLSHIAVLVDGPFIKEQADISLRFRGSSNQRILQLSQGRIDHNCA</sequence>
<evidence type="ECO:0000256" key="2">
    <source>
        <dbReference type="ARBA" id="ARBA00003852"/>
    </source>
</evidence>
<dbReference type="EMBL" id="FNOU01000010">
    <property type="protein sequence ID" value="SDX90268.1"/>
    <property type="molecule type" value="Genomic_DNA"/>
</dbReference>
<keyword evidence="14" id="KW-1185">Reference proteome</keyword>
<comment type="function">
    <text evidence="2 12">Activation of anaerobic ribonucleoside-triphosphate reductase under anaerobic conditions by generation of an organic free radical, using S-adenosylmethionine and reduced flavodoxin as cosubstrates to produce 5'-deoxy-adenosine.</text>
</comment>
<dbReference type="InterPro" id="IPR012837">
    <property type="entry name" value="NrdG"/>
</dbReference>
<evidence type="ECO:0000256" key="7">
    <source>
        <dbReference type="ARBA" id="ARBA00022723"/>
    </source>
</evidence>
<dbReference type="SFLD" id="SFLDF00299">
    <property type="entry name" value="anaerobic_ribonucleoside-triph"/>
    <property type="match status" value="1"/>
</dbReference>
<evidence type="ECO:0000256" key="6">
    <source>
        <dbReference type="ARBA" id="ARBA00022691"/>
    </source>
</evidence>
<evidence type="ECO:0000256" key="1">
    <source>
        <dbReference type="ARBA" id="ARBA00001966"/>
    </source>
</evidence>
<dbReference type="PANTHER" id="PTHR30352:SF2">
    <property type="entry name" value="ANAEROBIC RIBONUCLEOSIDE-TRIPHOSPHATE REDUCTASE-ACTIVATING PROTEIN"/>
    <property type="match status" value="1"/>
</dbReference>
<dbReference type="OrthoDB" id="9782387at2"/>
<name>A0A1H3FIT3_EUBBA</name>
<keyword evidence="10" id="KW-0411">Iron-sulfur</keyword>
<comment type="catalytic activity">
    <reaction evidence="11">
        <text>glycyl-[protein] + reduced [flavodoxin] + S-adenosyl-L-methionine = glycin-2-yl radical-[protein] + semiquinone [flavodoxin] + 5'-deoxyadenosine + L-methionine + H(+)</text>
        <dbReference type="Rhea" id="RHEA:61976"/>
        <dbReference type="Rhea" id="RHEA-COMP:10622"/>
        <dbReference type="Rhea" id="RHEA-COMP:14480"/>
        <dbReference type="Rhea" id="RHEA-COMP:15993"/>
        <dbReference type="Rhea" id="RHEA-COMP:15994"/>
        <dbReference type="ChEBI" id="CHEBI:15378"/>
        <dbReference type="ChEBI" id="CHEBI:17319"/>
        <dbReference type="ChEBI" id="CHEBI:29947"/>
        <dbReference type="ChEBI" id="CHEBI:32722"/>
        <dbReference type="ChEBI" id="CHEBI:57618"/>
        <dbReference type="ChEBI" id="CHEBI:57844"/>
        <dbReference type="ChEBI" id="CHEBI:59789"/>
        <dbReference type="ChEBI" id="CHEBI:140311"/>
    </reaction>
</comment>
<dbReference type="EC" id="1.97.1.-" evidence="12"/>
<proteinExistence type="inferred from homology"/>
<accession>A0A1H3FIT3</accession>
<dbReference type="AlphaFoldDB" id="A0A1H3FIT3"/>
<dbReference type="STRING" id="1528.SAMN04488579_11067"/>
<evidence type="ECO:0000256" key="9">
    <source>
        <dbReference type="ARBA" id="ARBA00023004"/>
    </source>
</evidence>
<dbReference type="SFLD" id="SFLDG01063">
    <property type="entry name" value="activating_enzymes__group_1"/>
    <property type="match status" value="1"/>
</dbReference>
<keyword evidence="5" id="KW-0004">4Fe-4S</keyword>
<evidence type="ECO:0000313" key="14">
    <source>
        <dbReference type="Proteomes" id="UP000199652"/>
    </source>
</evidence>